<evidence type="ECO:0000256" key="3">
    <source>
        <dbReference type="ARBA" id="ARBA00023085"/>
    </source>
</evidence>
<dbReference type="RefSeq" id="WP_301639063.1">
    <property type="nucleotide sequence ID" value="NZ_JAUEII010000004.1"/>
</dbReference>
<proteinExistence type="inferred from homology"/>
<keyword evidence="3" id="KW-0063">Aspartyl esterase</keyword>
<dbReference type="InterPro" id="IPR011050">
    <property type="entry name" value="Pectin_lyase_fold/virulence"/>
</dbReference>
<dbReference type="EMBL" id="JAUEII010000004">
    <property type="protein sequence ID" value="MDN0048440.1"/>
    <property type="molecule type" value="Genomic_DNA"/>
</dbReference>
<organism evidence="6 7">
    <name type="scientific">Bacteroides gallinaceum</name>
    <dbReference type="NCBI Taxonomy" id="1462571"/>
    <lineage>
        <taxon>Bacteria</taxon>
        <taxon>Pseudomonadati</taxon>
        <taxon>Bacteroidota</taxon>
        <taxon>Bacteroidia</taxon>
        <taxon>Bacteroidales</taxon>
        <taxon>Bacteroidaceae</taxon>
        <taxon>Bacteroides</taxon>
    </lineage>
</organism>
<comment type="caution">
    <text evidence="6">The sequence shown here is derived from an EMBL/GenBank/DDBJ whole genome shotgun (WGS) entry which is preliminary data.</text>
</comment>
<reference evidence="6" key="2">
    <citation type="submission" date="2024-05" db="EMBL/GenBank/DDBJ databases">
        <title>Identification and characterization of horizontal gene transfer across gut microbiota members of farm animals based on homology search.</title>
        <authorList>
            <person name="Schwarzerova J."/>
            <person name="Nykrynova M."/>
            <person name="Jureckova K."/>
            <person name="Cejkova D."/>
            <person name="Rychlik I."/>
        </authorList>
    </citation>
    <scope>NUCLEOTIDE SEQUENCE</scope>
    <source>
        <strain evidence="6">84_SSukc20</strain>
    </source>
</reference>
<evidence type="ECO:0000256" key="4">
    <source>
        <dbReference type="SAM" id="SignalP"/>
    </source>
</evidence>
<feature type="domain" description="Pectinesterase catalytic" evidence="5">
    <location>
        <begin position="128"/>
        <end position="291"/>
    </location>
</feature>
<dbReference type="Proteomes" id="UP001167871">
    <property type="component" value="Unassembled WGS sequence"/>
</dbReference>
<dbReference type="Pfam" id="PF01095">
    <property type="entry name" value="Pectinesterase"/>
    <property type="match status" value="2"/>
</dbReference>
<reference evidence="6" key="1">
    <citation type="submission" date="2023-06" db="EMBL/GenBank/DDBJ databases">
        <authorList>
            <person name="Zeman M."/>
            <person name="Kubasova T."/>
            <person name="Jahodarova E."/>
            <person name="Nykrynova M."/>
            <person name="Rychlik I."/>
        </authorList>
    </citation>
    <scope>NUCLEOTIDE SEQUENCE</scope>
    <source>
        <strain evidence="6">84_SSukc20</strain>
    </source>
</reference>
<dbReference type="InterPro" id="IPR000070">
    <property type="entry name" value="Pectinesterase_cat"/>
</dbReference>
<feature type="domain" description="Pectinesterase catalytic" evidence="5">
    <location>
        <begin position="30"/>
        <end position="98"/>
    </location>
</feature>
<dbReference type="PROSITE" id="PS51257">
    <property type="entry name" value="PROKAR_LIPOPROTEIN"/>
    <property type="match status" value="1"/>
</dbReference>
<dbReference type="Gene3D" id="2.160.20.10">
    <property type="entry name" value="Single-stranded right-handed beta-helix, Pectin lyase-like"/>
    <property type="match status" value="1"/>
</dbReference>
<name>A0ABT7X2Z2_9BACE</name>
<dbReference type="PANTHER" id="PTHR31321:SF57">
    <property type="entry name" value="PECTINESTERASE 53-RELATED"/>
    <property type="match status" value="1"/>
</dbReference>
<keyword evidence="7" id="KW-1185">Reference proteome</keyword>
<evidence type="ECO:0000313" key="7">
    <source>
        <dbReference type="Proteomes" id="UP001167871"/>
    </source>
</evidence>
<evidence type="ECO:0000256" key="2">
    <source>
        <dbReference type="ARBA" id="ARBA00022801"/>
    </source>
</evidence>
<accession>A0ABT7X2Z2</accession>
<comment type="similarity">
    <text evidence="1">Belongs to the pectinesterase family.</text>
</comment>
<sequence length="367" mass="40748">MKHNLLTCILLCGTMLTACAQQKEADAYQAIVAQDGSGDYTNVQAAIDAAPDSCLQPWRIFVKNGSYEEQVIVPQSKPYIHLIGQDKDSTVIHMRLNVGGKPEKPEDDPSGYWACSVHNPDAQAYQHEGSVVLVKGDHFYSENISYINDYGTEAHNGPQALAMKIQGDCAAFYNCSFRSFQDTWMTSTKDEHRLYVKDCYIEGAVDYFYGGGDALLENCTLYNVRDASVIVAPCHTSPRFGYVFLNCIVDGNAEAAKGNVKLGRPWHNSPRAVYLHTTMRIPIAEEGWTNMGAIPALFAEYDSRDAEGNILDLSHRKTEYEGRGDNPAKGSCPATISAEDAKRYMYENIIMADDGWNPRAYMTEPSK</sequence>
<keyword evidence="4" id="KW-0732">Signal</keyword>
<keyword evidence="2" id="KW-0378">Hydrolase</keyword>
<feature type="chain" id="PRO_5045765236" evidence="4">
    <location>
        <begin position="21"/>
        <end position="367"/>
    </location>
</feature>
<dbReference type="SUPFAM" id="SSF51126">
    <property type="entry name" value="Pectin lyase-like"/>
    <property type="match status" value="1"/>
</dbReference>
<gene>
    <name evidence="6" type="ORF">QVO10_03385</name>
</gene>
<evidence type="ECO:0000313" key="6">
    <source>
        <dbReference type="EMBL" id="MDN0048440.1"/>
    </source>
</evidence>
<evidence type="ECO:0000259" key="5">
    <source>
        <dbReference type="Pfam" id="PF01095"/>
    </source>
</evidence>
<protein>
    <submittedName>
        <fullName evidence="6">Pectinesterase family protein</fullName>
    </submittedName>
</protein>
<dbReference type="InterPro" id="IPR012334">
    <property type="entry name" value="Pectin_lyas_fold"/>
</dbReference>
<feature type="signal peptide" evidence="4">
    <location>
        <begin position="1"/>
        <end position="20"/>
    </location>
</feature>
<dbReference type="PANTHER" id="PTHR31321">
    <property type="entry name" value="ACYL-COA THIOESTER HYDROLASE YBHC-RELATED"/>
    <property type="match status" value="1"/>
</dbReference>
<evidence type="ECO:0000256" key="1">
    <source>
        <dbReference type="ARBA" id="ARBA00008891"/>
    </source>
</evidence>